<protein>
    <recommendedName>
        <fullName evidence="1">DUF4397 domain-containing protein</fullName>
    </recommendedName>
</protein>
<name>A0A1T4Y4L3_9CLOT</name>
<dbReference type="OrthoDB" id="9783299at2"/>
<reference evidence="3" key="1">
    <citation type="submission" date="2017-02" db="EMBL/GenBank/DDBJ databases">
        <authorList>
            <person name="Varghese N."/>
            <person name="Submissions S."/>
        </authorList>
    </citation>
    <scope>NUCLEOTIDE SEQUENCE [LARGE SCALE GENOMIC DNA]</scope>
    <source>
        <strain evidence="3">USBA 833</strain>
    </source>
</reference>
<accession>A0A1T4Y4L3</accession>
<sequence length="219" mass="24380">MYNYPFSECYNCPLYRMKPQVSYVRILHASPNTPAVDVYANDKIIAKNLSYRNFTQYIGVPVGEYRIKVFKANTTQNPLIDTSIELPGSSAFTVAAIGMLPNINLFPIVEHKKPLNPDKLYLRFAHLSPDAPAVDIVTPDGNKLFEDISYKEVADYIEISPGTYSVNVNIAGTNNTVLTVPNIRLLPNRYYTIYAVGLAGGKPSLQVLIPLDGASYLRE</sequence>
<organism evidence="2 3">
    <name type="scientific">Caloramator quimbayensis</name>
    <dbReference type="NCBI Taxonomy" id="1147123"/>
    <lineage>
        <taxon>Bacteria</taxon>
        <taxon>Bacillati</taxon>
        <taxon>Bacillota</taxon>
        <taxon>Clostridia</taxon>
        <taxon>Eubacteriales</taxon>
        <taxon>Clostridiaceae</taxon>
        <taxon>Caloramator</taxon>
    </lineage>
</organism>
<keyword evidence="3" id="KW-1185">Reference proteome</keyword>
<evidence type="ECO:0000259" key="1">
    <source>
        <dbReference type="Pfam" id="PF14344"/>
    </source>
</evidence>
<evidence type="ECO:0000313" key="3">
    <source>
        <dbReference type="Proteomes" id="UP000190105"/>
    </source>
</evidence>
<dbReference type="AlphaFoldDB" id="A0A1T4Y4L3"/>
<dbReference type="Proteomes" id="UP000190105">
    <property type="component" value="Unassembled WGS sequence"/>
</dbReference>
<dbReference type="STRING" id="1147123.SAMN05443428_12214"/>
<proteinExistence type="predicted"/>
<dbReference type="RefSeq" id="WP_078697339.1">
    <property type="nucleotide sequence ID" value="NZ_FUYH01000022.1"/>
</dbReference>
<dbReference type="EMBL" id="FUYH01000022">
    <property type="protein sequence ID" value="SKA96690.1"/>
    <property type="molecule type" value="Genomic_DNA"/>
</dbReference>
<evidence type="ECO:0000313" key="2">
    <source>
        <dbReference type="EMBL" id="SKA96690.1"/>
    </source>
</evidence>
<feature type="domain" description="DUF4397" evidence="1">
    <location>
        <begin position="138"/>
        <end position="208"/>
    </location>
</feature>
<gene>
    <name evidence="2" type="ORF">SAMN05443428_12214</name>
</gene>
<feature type="domain" description="DUF4397" evidence="1">
    <location>
        <begin position="22"/>
        <end position="136"/>
    </location>
</feature>
<dbReference type="InterPro" id="IPR025510">
    <property type="entry name" value="DUF4397"/>
</dbReference>
<dbReference type="Pfam" id="PF14344">
    <property type="entry name" value="DUF4397"/>
    <property type="match status" value="2"/>
</dbReference>